<dbReference type="EMBL" id="SDHZ01000005">
    <property type="protein sequence ID" value="RXK80891.1"/>
    <property type="molecule type" value="Genomic_DNA"/>
</dbReference>
<evidence type="ECO:0000313" key="2">
    <source>
        <dbReference type="Proteomes" id="UP000290545"/>
    </source>
</evidence>
<name>A0A4Q1D1C4_9BACT</name>
<comment type="caution">
    <text evidence="1">The sequence shown here is derived from an EMBL/GenBank/DDBJ whole genome shotgun (WGS) entry which is preliminary data.</text>
</comment>
<keyword evidence="2" id="KW-1185">Reference proteome</keyword>
<accession>A0A4Q1D1C4</accession>
<protein>
    <submittedName>
        <fullName evidence="1">Uncharacterized protein</fullName>
    </submittedName>
</protein>
<dbReference type="RefSeq" id="WP_129006035.1">
    <property type="nucleotide sequence ID" value="NZ_SDHZ01000005.1"/>
</dbReference>
<gene>
    <name evidence="1" type="ORF">ESB13_22310</name>
</gene>
<dbReference type="Proteomes" id="UP000290545">
    <property type="component" value="Unassembled WGS sequence"/>
</dbReference>
<dbReference type="AlphaFoldDB" id="A0A4Q1D1C4"/>
<dbReference type="OrthoDB" id="978529at2"/>
<sequence>MSYYIRILGTQDPDIHLDQILEALEEEGLVARFGVLEDERPESWTSFELMNEEEEVLALVERNPVVDGNLGQEELAEFKESILEFKPLSAAKWLHSFFDKVKVIYAFELLDAGVEAENYPIVIATQSAIWQKVKGILQADDEGFSNEEGYHILWQFSDDVEGPWQCAVLEKDGSWKNFTMQLGDAASQEAFKRGEVPANTGKSLE</sequence>
<organism evidence="1 2">
    <name type="scientific">Filimonas effusa</name>
    <dbReference type="NCBI Taxonomy" id="2508721"/>
    <lineage>
        <taxon>Bacteria</taxon>
        <taxon>Pseudomonadati</taxon>
        <taxon>Bacteroidota</taxon>
        <taxon>Chitinophagia</taxon>
        <taxon>Chitinophagales</taxon>
        <taxon>Chitinophagaceae</taxon>
        <taxon>Filimonas</taxon>
    </lineage>
</organism>
<reference evidence="1 2" key="1">
    <citation type="submission" date="2019-01" db="EMBL/GenBank/DDBJ databases">
        <title>Filimonas sp. strain TTM-71.</title>
        <authorList>
            <person name="Chen W.-M."/>
        </authorList>
    </citation>
    <scope>NUCLEOTIDE SEQUENCE [LARGE SCALE GENOMIC DNA]</scope>
    <source>
        <strain evidence="1 2">TTM-71</strain>
    </source>
</reference>
<evidence type="ECO:0000313" key="1">
    <source>
        <dbReference type="EMBL" id="RXK80891.1"/>
    </source>
</evidence>
<proteinExistence type="predicted"/>